<organism evidence="1">
    <name type="scientific">Rhizophora mucronata</name>
    <name type="common">Asiatic mangrove</name>
    <dbReference type="NCBI Taxonomy" id="61149"/>
    <lineage>
        <taxon>Eukaryota</taxon>
        <taxon>Viridiplantae</taxon>
        <taxon>Streptophyta</taxon>
        <taxon>Embryophyta</taxon>
        <taxon>Tracheophyta</taxon>
        <taxon>Spermatophyta</taxon>
        <taxon>Magnoliopsida</taxon>
        <taxon>eudicotyledons</taxon>
        <taxon>Gunneridae</taxon>
        <taxon>Pentapetalae</taxon>
        <taxon>rosids</taxon>
        <taxon>fabids</taxon>
        <taxon>Malpighiales</taxon>
        <taxon>Rhizophoraceae</taxon>
        <taxon>Rhizophora</taxon>
    </lineage>
</organism>
<evidence type="ECO:0000313" key="1">
    <source>
        <dbReference type="EMBL" id="MBX52492.1"/>
    </source>
</evidence>
<reference evidence="1" key="1">
    <citation type="submission" date="2018-02" db="EMBL/GenBank/DDBJ databases">
        <title>Rhizophora mucronata_Transcriptome.</title>
        <authorList>
            <person name="Meera S.P."/>
            <person name="Sreeshan A."/>
            <person name="Augustine A."/>
        </authorList>
    </citation>
    <scope>NUCLEOTIDE SEQUENCE</scope>
    <source>
        <tissue evidence="1">Leaf</tissue>
    </source>
</reference>
<dbReference type="AlphaFoldDB" id="A0A2P2PCM5"/>
<proteinExistence type="predicted"/>
<sequence length="34" mass="4032">MCRKQNHNLSSSYIVSFRKDITVQLVCIHQKKIL</sequence>
<name>A0A2P2PCM5_RHIMU</name>
<accession>A0A2P2PCM5</accession>
<dbReference type="EMBL" id="GGEC01072008">
    <property type="protein sequence ID" value="MBX52492.1"/>
    <property type="molecule type" value="Transcribed_RNA"/>
</dbReference>
<protein>
    <submittedName>
        <fullName evidence="1">Uncharacterized protein</fullName>
    </submittedName>
</protein>